<evidence type="ECO:0000256" key="1">
    <source>
        <dbReference type="SAM" id="MobiDB-lite"/>
    </source>
</evidence>
<evidence type="ECO:0000313" key="2">
    <source>
        <dbReference type="Proteomes" id="UP000813463"/>
    </source>
</evidence>
<protein>
    <recommendedName>
        <fullName evidence="4">DUF674 domain-containing protein</fullName>
    </recommendedName>
</protein>
<organism evidence="2 3">
    <name type="scientific">Spinacia oleracea</name>
    <name type="common">Spinach</name>
    <dbReference type="NCBI Taxonomy" id="3562"/>
    <lineage>
        <taxon>Eukaryota</taxon>
        <taxon>Viridiplantae</taxon>
        <taxon>Streptophyta</taxon>
        <taxon>Embryophyta</taxon>
        <taxon>Tracheophyta</taxon>
        <taxon>Spermatophyta</taxon>
        <taxon>Magnoliopsida</taxon>
        <taxon>eudicotyledons</taxon>
        <taxon>Gunneridae</taxon>
        <taxon>Pentapetalae</taxon>
        <taxon>Caryophyllales</taxon>
        <taxon>Chenopodiaceae</taxon>
        <taxon>Chenopodioideae</taxon>
        <taxon>Anserineae</taxon>
        <taxon>Spinacia</taxon>
    </lineage>
</organism>
<feature type="compositionally biased region" description="Basic and acidic residues" evidence="1">
    <location>
        <begin position="191"/>
        <end position="202"/>
    </location>
</feature>
<evidence type="ECO:0008006" key="4">
    <source>
        <dbReference type="Google" id="ProtNLM"/>
    </source>
</evidence>
<dbReference type="Proteomes" id="UP000813463">
    <property type="component" value="Chromosome 1"/>
</dbReference>
<evidence type="ECO:0000313" key="3">
    <source>
        <dbReference type="RefSeq" id="XP_056690423.1"/>
    </source>
</evidence>
<dbReference type="GeneID" id="110805657"/>
<feature type="region of interest" description="Disordered" evidence="1">
    <location>
        <begin position="190"/>
        <end position="215"/>
    </location>
</feature>
<gene>
    <name evidence="3" type="primary">LOC110805657</name>
</gene>
<dbReference type="Pfam" id="PF05056">
    <property type="entry name" value="DUF674"/>
    <property type="match status" value="2"/>
</dbReference>
<dbReference type="PANTHER" id="PTHR33103:SF19">
    <property type="entry name" value="OS09G0544700 PROTEIN"/>
    <property type="match status" value="1"/>
</dbReference>
<sequence>MAEQSESKVISLKLLIDTKANKVLFAEAGKEFVDFLFHIMSLPIGTVINLLNVNSMVGSLGALYKSIDSLSSDYFQPNLSKETVLKPRAPVNVPLLSLNDAAPTDKKVLYRCNSSHSGSQNNAASASTEVGSGGYVKALVTYMVMDNLEVKPMSTITGITLMNKFRVKDVSALEEKEVQVGLNEVILMSDPGKDEQSYERNSSHNSAVPDGRKGG</sequence>
<proteinExistence type="predicted"/>
<reference evidence="2" key="1">
    <citation type="journal article" date="2021" name="Nat. Commun.">
        <title>Genomic analyses provide insights into spinach domestication and the genetic basis of agronomic traits.</title>
        <authorList>
            <person name="Cai X."/>
            <person name="Sun X."/>
            <person name="Xu C."/>
            <person name="Sun H."/>
            <person name="Wang X."/>
            <person name="Ge C."/>
            <person name="Zhang Z."/>
            <person name="Wang Q."/>
            <person name="Fei Z."/>
            <person name="Jiao C."/>
            <person name="Wang Q."/>
        </authorList>
    </citation>
    <scope>NUCLEOTIDE SEQUENCE [LARGE SCALE GENOMIC DNA]</scope>
    <source>
        <strain evidence="2">cv. Varoflay</strain>
    </source>
</reference>
<keyword evidence="2" id="KW-1185">Reference proteome</keyword>
<dbReference type="RefSeq" id="XP_056690423.1">
    <property type="nucleotide sequence ID" value="XM_056834445.1"/>
</dbReference>
<accession>A0ABM3R480</accession>
<reference evidence="3" key="2">
    <citation type="submission" date="2025-08" db="UniProtKB">
        <authorList>
            <consortium name="RefSeq"/>
        </authorList>
    </citation>
    <scope>IDENTIFICATION</scope>
    <source>
        <tissue evidence="3">Leaf</tissue>
    </source>
</reference>
<dbReference type="InterPro" id="IPR007750">
    <property type="entry name" value="DUF674"/>
</dbReference>
<name>A0ABM3R480_SPIOL</name>
<dbReference type="PANTHER" id="PTHR33103">
    <property type="entry name" value="OS01G0153900 PROTEIN"/>
    <property type="match status" value="1"/>
</dbReference>